<dbReference type="Pfam" id="PF12680">
    <property type="entry name" value="SnoaL_2"/>
    <property type="match status" value="1"/>
</dbReference>
<evidence type="ECO:0000313" key="3">
    <source>
        <dbReference type="Proteomes" id="UP000199470"/>
    </source>
</evidence>
<gene>
    <name evidence="2" type="ORF">SAMN02982985_02722</name>
</gene>
<organism evidence="2 3">
    <name type="scientific">Rugamonas rubra</name>
    <dbReference type="NCBI Taxonomy" id="758825"/>
    <lineage>
        <taxon>Bacteria</taxon>
        <taxon>Pseudomonadati</taxon>
        <taxon>Pseudomonadota</taxon>
        <taxon>Betaproteobacteria</taxon>
        <taxon>Burkholderiales</taxon>
        <taxon>Oxalobacteraceae</taxon>
        <taxon>Telluria group</taxon>
        <taxon>Rugamonas</taxon>
    </lineage>
</organism>
<accession>A0A1I4N2Q6</accession>
<dbReference type="STRING" id="758825.SAMN02982985_02722"/>
<dbReference type="InterPro" id="IPR032710">
    <property type="entry name" value="NTF2-like_dom_sf"/>
</dbReference>
<name>A0A1I4N2Q6_9BURK</name>
<dbReference type="InterPro" id="IPR037401">
    <property type="entry name" value="SnoaL-like"/>
</dbReference>
<feature type="domain" description="SnoaL-like" evidence="1">
    <location>
        <begin position="27"/>
        <end position="123"/>
    </location>
</feature>
<dbReference type="Proteomes" id="UP000199470">
    <property type="component" value="Unassembled WGS sequence"/>
</dbReference>
<sequence length="157" mass="18383">MSTNLPTPRHDDPAARHAAALERLALFYETLTPQTVFEVRTLYAAGAVFKDPFNETRGHAAIIAIFEHMYVQLETPRFIVVSRMVQGEQAFLTWEMRFRFKRWPQREHTVRGASHLRFDAESRVSLHRDYWDAAEELYEKIPLLGGLMRLLKRAARR</sequence>
<dbReference type="RefSeq" id="WP_093388235.1">
    <property type="nucleotide sequence ID" value="NZ_FOTW01000012.1"/>
</dbReference>
<dbReference type="AlphaFoldDB" id="A0A1I4N2Q6"/>
<dbReference type="EMBL" id="FOTW01000012">
    <property type="protein sequence ID" value="SFM09606.1"/>
    <property type="molecule type" value="Genomic_DNA"/>
</dbReference>
<dbReference type="SUPFAM" id="SSF54427">
    <property type="entry name" value="NTF2-like"/>
    <property type="match status" value="1"/>
</dbReference>
<evidence type="ECO:0000259" key="1">
    <source>
        <dbReference type="Pfam" id="PF12680"/>
    </source>
</evidence>
<evidence type="ECO:0000313" key="2">
    <source>
        <dbReference type="EMBL" id="SFM09606.1"/>
    </source>
</evidence>
<dbReference type="Gene3D" id="3.10.450.50">
    <property type="match status" value="1"/>
</dbReference>
<keyword evidence="3" id="KW-1185">Reference proteome</keyword>
<dbReference type="OrthoDB" id="1115105at2"/>
<proteinExistence type="predicted"/>
<protein>
    <submittedName>
        <fullName evidence="2">SnoaL-like domain-containing protein</fullName>
    </submittedName>
</protein>
<reference evidence="2 3" key="1">
    <citation type="submission" date="2016-10" db="EMBL/GenBank/DDBJ databases">
        <authorList>
            <person name="de Groot N.N."/>
        </authorList>
    </citation>
    <scope>NUCLEOTIDE SEQUENCE [LARGE SCALE GENOMIC DNA]</scope>
    <source>
        <strain evidence="2 3">ATCC 43154</strain>
    </source>
</reference>